<organism evidence="8 9">
    <name type="scientific">Deinococcus aquaticus</name>
    <dbReference type="NCBI Taxonomy" id="328692"/>
    <lineage>
        <taxon>Bacteria</taxon>
        <taxon>Thermotogati</taxon>
        <taxon>Deinococcota</taxon>
        <taxon>Deinococci</taxon>
        <taxon>Deinococcales</taxon>
        <taxon>Deinococcaceae</taxon>
        <taxon>Deinococcus</taxon>
    </lineage>
</organism>
<evidence type="ECO:0000256" key="1">
    <source>
        <dbReference type="ARBA" id="ARBA00004167"/>
    </source>
</evidence>
<evidence type="ECO:0000313" key="8">
    <source>
        <dbReference type="EMBL" id="WDA58623.1"/>
    </source>
</evidence>
<accession>A0ABY7V0F1</accession>
<sequence>MSDDPRRNESGLDAAPAPEAGPDLNPDLKPRPDAPRGRRVWPWVLGVLAALLLVLAFLPTLLGGALLSRFGGDVISADRVGGPLWAPTLGGAQVTLPGVSASAGSVGVSVDAVNPFTRTVRLNVSASGADVRLKLADLLGGTGGGAGGGGGWKVALSGLDVQDSRVSVDGRGINVPDGRFRVTQGQDGRTLLRGATGEGELNADLRVSESGGANVFTVDLDADARVLNHYWPGVTGGRISGQYVIGSGPIRGDLKVTDASLRVPEANFVTVTGVAGTATHRGDLIDLQLAGRGWNGPVTASGGVDLKAQNWRVTANAAPTVAGLAGALGTTGSGGLKLQVTAGGWSTVRVTATAQGAGEVAGVGFRDAAAKYTFLSENGNVATQTNDLSFSAVTSLAGSDQKLAGRWAFGKSGAASLVGAFGQKPLNVNASIDAKNVLTLRGEGLGGPLSGTLALSGVKLNAVLNPTYGAVQARVAVSGTPDDLRATISGAQAGPFSGLSGTAALDRRGLRADLGAARINLNREFRGTWQAQGLSGSGIILSGRGRLDLTGGDVTGQLEATVPGVRDTLAGPLDLNYTRQRGTFRSGAQVLTWNGDSFGVQARELPVAGGLNVTGDVTVTTALKAFGTLRATGAGVTLNATARGTSASLRGSAGGVTVLADTQLQAPYLTTARVQGADIQGVLSVDRGVRFTLTTAGDTARGVIDGDRWDATGRVNLAALRPLVNVDGLGGTLDLNLAAQGGSARVNARALGAGVTGTLTRAGGPLGANLRVTYAGAQAALSGRVYPDVQAQGRVSAQGQTLNLGVTGAYGDLRARVTGQTGPLSFSGVTLPAQPVNLSGTLTPRLTASGTWGDLNVTYDAATGLARVTGQQALTAFGQAGRVQGRATWGPGPGGSFRGAVAASGVLDQYTVALNGPWDDLNVLLSDGEGLRARGTASLPAGRYDVNVSGPLGGGLFVDGNVQGTGLEPRGTVTVTDAQGGRALVQLQGFDNLNVQAQGLTLGGQTLRGNLSAVNGVLSGSLKAGPLDVRAVNGQLRVSGELAGQTILATGKVTLPATLENLNLSVTGPYFAAQAGGNVANLRGTLTLKAQSYGSGAATLSVPAQSFPLSGSLTGARVSVGGLTYRGGMWSGALGARYALSGQPGTLRVLGEAARLVVAPTGPVAGRVTVLPALGGAVSADLTAVRALLPATVRPEVVAGRLVASLSPTSAVLSTAGTRYLGDPLSLNARVDWAGGLRASGTLTHPGTRIPVRFDGRALTVSGAALDARVLTPVLAGASGRVSLNLTLPDLTGPDPLARASGRADVNVRAGTPGNDQRAQGRVTLARGQLSANLSSSLAGYAVTLRGPLYPQANAALTLDDLRATLTGRADTTLTLRATGAFQGRAVNLTATGTNLTGTDLARRAAVTLSGTLAGAAVNLNARQAAGGASLSDWQTAGSISVADLRPLAGVDGTLNAALSGTLGDLRVQASGAAAGVRFTAPARYVSGVLRVDGAQATLMQSEGTQGSGTQVTVRASGTVLPALKLSARATLNEWLPGTFTAQIGGALARPDVNVQGVLTDGPAGLRAAGSRVRAHLLGRDYRADFTGAALSGGLRGQLGANALGGLLNAALQLNTTYVSGPNVVRLSGPIGWRSGAGFIGRLRAVGDIPGGPLDALLDGTDGGALKVAALIGTGARQARVTGQLPADLPFRPGGTLDLQAFDAGALWGRAAQLTVSGQATLGGATWTALNANFAGRVLDSAGDFTGDLGATYRAGNASLRLSGERVSGGGTLEGGEYRLTLRAGSVQAPLRVARLLPAGLGVDALTVAGTLNATGSLSGGLREVTARTLAVKGVQAQSGPFSLYGQAAYVPRTGTLSADLNGSLRGGLLRASGALPGGLRVTAQRVDSAYLNAASLGKGTLAADVTLRGPVTDPLAQGTLDLRTDALNGHVILSGRVVSPDLNARVDLLGSAGGTLYAQASDLDLARGRVNARVYGTVTSGGSRAALDLRGSWPNLTGTVQAQVAGLNDPVTLSGNGRGGYDLNAGTLGGGTLTLGGGSGSGSGGLIPALGGTLNLTPLPLLGGTGQLTLAGTLGGTLAAPTLAAAVQSAGASAYGVTLEDLSGTLNASLAGLSGTLSQVVPLTVTGAVPADPAVGSGPSPTGTAQGTRAVVTLNGTNLTLDGLRVRAAGSTMQLGGTASLSGPAADLNVASQGTLDGTLKATYRAQALAVSGALSGPQALRAALDVQADPLTGWHGTARVTGGPAGVLTAPLALTVGGAFAHPLVTGSGELLKAGARVVASADGVQLRLVDAPGAKASGAVELRPRSGVWTLLGAASLTRPELSLSVTPSGPLSDPDLLLSVRRGGWRAGGTASLDAADLTVSDGLRDGTLRWTGGQLAVNLPGLTLDTLNLKGVSGLLSASGTVGTDALDGQLTASLSNLSTPYRVPYLDLALGGDLNAAVTLRGGRPSVTGTAALPAGTLNFTAAESAAPSTAQAGAQAGGQWTGRVSGTVSAPLITKVTQTTPVQTTVSATTTGTLGVDVRADGSGLTGQVTATRYPLTLAGQTLNVSGTLGLTGQAFRADLRGSNDMGEAVVAASGGLADLLPALSGPLAVQPTGDGYTVRATLDNVEVQNLKIAPQLSGRVSGEANLRDGGGTFVLRSDNLTVGPKVLPARLEGTQVSGDWRIRGFLGQSEFTAGLGGGELFGQGTLRALPLGAVIGAFAGTSPGEGVVTGLVRFRFPVSDPLAGTASVVAERIRVSSVRGTGTAAVTETLTGTGTLEYARRELRNLNIQLSGAGTWDVRGQYTRERVAVTAQFSNTTFTPALLLVPALAALQPDLKGTLELSAAGTYERPRGLIRAQNITGSVAGLSVSVPAFAGDLPDSGAFTGGGTVLTGGTVGSNGQITLAGQLTLGRLSDTRVNFSGLLAPQVLGSLPNTTVTLAQQTESRWTLSAQSLSAASGTVPAGSLSVTGDLAPRWDLTLAARNFNLPLKVIYGRESTLNADLRAVDDGEAIRISGAADFTRLILGRSNAQATLPAPGQTSVGSTDNTNGRTTDNYVSPLPEELRTFPQAAQPEGTRPARPFLERLSLEDIPIRAVNGIRVDENLVRADFTGSLVVSGTGARPRLTGDIRSQRGFVYLRENEFTLADSTVTFGGENLYPKFNVTATGQVTATLSESRQRVPVKLNLQGEFVTPPGGSALLDLTTTLSCAQDGPACADPTSGAAYSEAELYALVATGVPNLTALPSNLTALGTSAFQTALNVFVLGELERTIAAAFGLDVFRLTPQLGNADGSLGATITLGSYLTRDLYLQYQVDLNGEGLIDAQYSTPDDQFTFRVSTPISGLNLQSIRPSFSAGYNVNGRTNVSLGVESAEQGTTLRFGVTYRIGGR</sequence>
<evidence type="ECO:0000256" key="6">
    <source>
        <dbReference type="SAM" id="Phobius"/>
    </source>
</evidence>
<feature type="transmembrane region" description="Helical" evidence="6">
    <location>
        <begin position="40"/>
        <end position="67"/>
    </location>
</feature>
<evidence type="ECO:0000259" key="7">
    <source>
        <dbReference type="Pfam" id="PF04357"/>
    </source>
</evidence>
<feature type="compositionally biased region" description="Basic and acidic residues" evidence="5">
    <location>
        <begin position="1"/>
        <end position="10"/>
    </location>
</feature>
<reference evidence="8 9" key="1">
    <citation type="submission" date="2022-12" db="EMBL/GenBank/DDBJ databases">
        <title>Genome Sequence of Deinococcus aquaticus Type Strain PB314.</title>
        <authorList>
            <person name="Albert C."/>
            <person name="Hill J."/>
            <person name="Boren L."/>
            <person name="Scholz-Ng S."/>
            <person name="Fatema N."/>
            <person name="Grosso R."/>
            <person name="Soboslay E."/>
            <person name="Tuohy J."/>
        </authorList>
    </citation>
    <scope>NUCLEOTIDE SEQUENCE [LARGE SCALE GENOMIC DNA]</scope>
    <source>
        <strain evidence="8 9">PB-314</strain>
    </source>
</reference>
<keyword evidence="2 6" id="KW-0812">Transmembrane</keyword>
<keyword evidence="3 6" id="KW-1133">Transmembrane helix</keyword>
<dbReference type="Pfam" id="PF04357">
    <property type="entry name" value="TamB"/>
    <property type="match status" value="1"/>
</dbReference>
<evidence type="ECO:0000313" key="9">
    <source>
        <dbReference type="Proteomes" id="UP001217044"/>
    </source>
</evidence>
<evidence type="ECO:0000256" key="2">
    <source>
        <dbReference type="ARBA" id="ARBA00022692"/>
    </source>
</evidence>
<dbReference type="InterPro" id="IPR007452">
    <property type="entry name" value="TamB_C"/>
</dbReference>
<dbReference type="EMBL" id="CP115165">
    <property type="protein sequence ID" value="WDA58623.1"/>
    <property type="molecule type" value="Genomic_DNA"/>
</dbReference>
<name>A0ABY7V0F1_9DEIO</name>
<protein>
    <submittedName>
        <fullName evidence="8">Translocation/assembly module TamB domain-containing protein</fullName>
    </submittedName>
</protein>
<feature type="region of interest" description="Disordered" evidence="5">
    <location>
        <begin position="3020"/>
        <end position="3041"/>
    </location>
</feature>
<dbReference type="Proteomes" id="UP001217044">
    <property type="component" value="Chromosome"/>
</dbReference>
<dbReference type="RefSeq" id="WP_273988776.1">
    <property type="nucleotide sequence ID" value="NZ_BAABQT010000012.1"/>
</dbReference>
<comment type="subcellular location">
    <subcellularLocation>
        <location evidence="1">Membrane</location>
        <topology evidence="1">Single-pass membrane protein</topology>
    </subcellularLocation>
</comment>
<proteinExistence type="predicted"/>
<keyword evidence="4 6" id="KW-0472">Membrane</keyword>
<evidence type="ECO:0000256" key="3">
    <source>
        <dbReference type="ARBA" id="ARBA00022989"/>
    </source>
</evidence>
<feature type="region of interest" description="Disordered" evidence="5">
    <location>
        <begin position="1"/>
        <end position="33"/>
    </location>
</feature>
<keyword evidence="9" id="KW-1185">Reference proteome</keyword>
<feature type="domain" description="Translocation and assembly module TamB C-terminal" evidence="7">
    <location>
        <begin position="2951"/>
        <end position="3313"/>
    </location>
</feature>
<evidence type="ECO:0000256" key="4">
    <source>
        <dbReference type="ARBA" id="ARBA00023136"/>
    </source>
</evidence>
<gene>
    <name evidence="8" type="ORF">M8445_14965</name>
</gene>
<evidence type="ECO:0000256" key="5">
    <source>
        <dbReference type="SAM" id="MobiDB-lite"/>
    </source>
</evidence>